<evidence type="ECO:0000256" key="4">
    <source>
        <dbReference type="ARBA" id="ARBA00022989"/>
    </source>
</evidence>
<evidence type="ECO:0000256" key="5">
    <source>
        <dbReference type="ARBA" id="ARBA00023136"/>
    </source>
</evidence>
<evidence type="ECO:0000256" key="6">
    <source>
        <dbReference type="SAM" id="Phobius"/>
    </source>
</evidence>
<keyword evidence="5 6" id="KW-0472">Membrane</keyword>
<keyword evidence="8" id="KW-1185">Reference proteome</keyword>
<dbReference type="PANTHER" id="PTHR30250:SF11">
    <property type="entry name" value="O-ANTIGEN TRANSPORTER-RELATED"/>
    <property type="match status" value="1"/>
</dbReference>
<protein>
    <submittedName>
        <fullName evidence="7">O-antigen/teichoic acid export membrane protein</fullName>
    </submittedName>
</protein>
<proteinExistence type="predicted"/>
<sequence>MPSFVALLERRAPAAVARRLAPVAATLDRMLGGSEGLFVARRMALAAFVVRVASAAIAYLSQVLMARWIGDFEYGVFVVVWVAVVTLGGIACLGTQVAIIRFVPHYQETGEAALLRGVLRASRLQGLASATLFAALGILGIWLFGDRLASHYVLPLYLGAVCLPMLALAEIGSGVANGFSWSTLALWPTFIGRPLVLLAAMAGAIALGAPATAPTAMTAAVAATWLVTFAQNLAIEIRVRRAVPRGRRRYAPRLWATTIWPVFLAETFYGLLLNVDILVVGQMMAPEDAGVYYAAAKTLALVHIVYFAVRSATMPRFAQYFAAGDRPRLEGILRDGLIWTFWPSVLMVAGVLVAGRFLLGLFGPNFDAGYPLLFVLSLGVLARAAIGPAEAALTMAGRQKACAAIYSACFFLNLGLNLILVPRFGLAGAASATTATLAAEAILVYLAARLLIGLRSSIVDAMRGARLTTTAR</sequence>
<dbReference type="InterPro" id="IPR050833">
    <property type="entry name" value="Poly_Biosynth_Transport"/>
</dbReference>
<dbReference type="AlphaFoldDB" id="A0A7W9CUY4"/>
<dbReference type="GO" id="GO:0042910">
    <property type="term" value="F:xenobiotic transmembrane transporter activity"/>
    <property type="evidence" value="ECO:0007669"/>
    <property type="project" value="InterPro"/>
</dbReference>
<feature type="transmembrane region" description="Helical" evidence="6">
    <location>
        <begin position="254"/>
        <end position="271"/>
    </location>
</feature>
<dbReference type="Proteomes" id="UP000523821">
    <property type="component" value="Unassembled WGS sequence"/>
</dbReference>
<dbReference type="GO" id="GO:0015297">
    <property type="term" value="F:antiporter activity"/>
    <property type="evidence" value="ECO:0007669"/>
    <property type="project" value="InterPro"/>
</dbReference>
<feature type="transmembrane region" description="Helical" evidence="6">
    <location>
        <begin position="156"/>
        <end position="179"/>
    </location>
</feature>
<evidence type="ECO:0000256" key="2">
    <source>
        <dbReference type="ARBA" id="ARBA00022475"/>
    </source>
</evidence>
<keyword evidence="2" id="KW-1003">Cell membrane</keyword>
<evidence type="ECO:0000313" key="8">
    <source>
        <dbReference type="Proteomes" id="UP000523821"/>
    </source>
</evidence>
<feature type="transmembrane region" description="Helical" evidence="6">
    <location>
        <begin position="215"/>
        <end position="234"/>
    </location>
</feature>
<evidence type="ECO:0000256" key="3">
    <source>
        <dbReference type="ARBA" id="ARBA00022692"/>
    </source>
</evidence>
<gene>
    <name evidence="7" type="ORF">GGQ63_001462</name>
</gene>
<feature type="transmembrane region" description="Helical" evidence="6">
    <location>
        <begin position="191"/>
        <end position="209"/>
    </location>
</feature>
<dbReference type="Pfam" id="PF01554">
    <property type="entry name" value="MatE"/>
    <property type="match status" value="1"/>
</dbReference>
<feature type="transmembrane region" description="Helical" evidence="6">
    <location>
        <begin position="291"/>
        <end position="309"/>
    </location>
</feature>
<feature type="transmembrane region" description="Helical" evidence="6">
    <location>
        <begin position="401"/>
        <end position="420"/>
    </location>
</feature>
<name>A0A7W9CUY4_9HYPH</name>
<dbReference type="PANTHER" id="PTHR30250">
    <property type="entry name" value="PST FAMILY PREDICTED COLANIC ACID TRANSPORTER"/>
    <property type="match status" value="1"/>
</dbReference>
<feature type="transmembrane region" description="Helical" evidence="6">
    <location>
        <begin position="76"/>
        <end position="103"/>
    </location>
</feature>
<dbReference type="GO" id="GO:0005886">
    <property type="term" value="C:plasma membrane"/>
    <property type="evidence" value="ECO:0007669"/>
    <property type="project" value="UniProtKB-SubCell"/>
</dbReference>
<evidence type="ECO:0000313" key="7">
    <source>
        <dbReference type="EMBL" id="MBB5752408.1"/>
    </source>
</evidence>
<dbReference type="RefSeq" id="WP_343061107.1">
    <property type="nucleotide sequence ID" value="NZ_JACHOO010000003.1"/>
</dbReference>
<evidence type="ECO:0000256" key="1">
    <source>
        <dbReference type="ARBA" id="ARBA00004651"/>
    </source>
</evidence>
<dbReference type="InterPro" id="IPR002528">
    <property type="entry name" value="MATE_fam"/>
</dbReference>
<feature type="transmembrane region" description="Helical" evidence="6">
    <location>
        <begin position="336"/>
        <end position="362"/>
    </location>
</feature>
<organism evidence="7 8">
    <name type="scientific">Prosthecomicrobium pneumaticum</name>
    <dbReference type="NCBI Taxonomy" id="81895"/>
    <lineage>
        <taxon>Bacteria</taxon>
        <taxon>Pseudomonadati</taxon>
        <taxon>Pseudomonadota</taxon>
        <taxon>Alphaproteobacteria</taxon>
        <taxon>Hyphomicrobiales</taxon>
        <taxon>Kaistiaceae</taxon>
        <taxon>Prosthecomicrobium</taxon>
    </lineage>
</organism>
<keyword evidence="4 6" id="KW-1133">Transmembrane helix</keyword>
<accession>A0A7W9CUY4</accession>
<feature type="transmembrane region" description="Helical" evidence="6">
    <location>
        <begin position="124"/>
        <end position="144"/>
    </location>
</feature>
<keyword evidence="3 6" id="KW-0812">Transmembrane</keyword>
<comment type="caution">
    <text evidence="7">The sequence shown here is derived from an EMBL/GenBank/DDBJ whole genome shotgun (WGS) entry which is preliminary data.</text>
</comment>
<dbReference type="EMBL" id="JACHOO010000003">
    <property type="protein sequence ID" value="MBB5752408.1"/>
    <property type="molecule type" value="Genomic_DNA"/>
</dbReference>
<feature type="transmembrane region" description="Helical" evidence="6">
    <location>
        <begin position="426"/>
        <end position="448"/>
    </location>
</feature>
<reference evidence="7 8" key="1">
    <citation type="submission" date="2020-08" db="EMBL/GenBank/DDBJ databases">
        <title>Genomic Encyclopedia of Type Strains, Phase IV (KMG-IV): sequencing the most valuable type-strain genomes for metagenomic binning, comparative biology and taxonomic classification.</title>
        <authorList>
            <person name="Goeker M."/>
        </authorList>
    </citation>
    <scope>NUCLEOTIDE SEQUENCE [LARGE SCALE GENOMIC DNA]</scope>
    <source>
        <strain evidence="7 8">DSM 16268</strain>
    </source>
</reference>
<feature type="transmembrane region" description="Helical" evidence="6">
    <location>
        <begin position="368"/>
        <end position="389"/>
    </location>
</feature>
<comment type="subcellular location">
    <subcellularLocation>
        <location evidence="1">Cell membrane</location>
        <topology evidence="1">Multi-pass membrane protein</topology>
    </subcellularLocation>
</comment>
<feature type="transmembrane region" description="Helical" evidence="6">
    <location>
        <begin position="48"/>
        <end position="70"/>
    </location>
</feature>